<dbReference type="PANTHER" id="PTHR22642:SF2">
    <property type="entry name" value="PROTEIN LONG AFTER FAR-RED 3"/>
    <property type="match status" value="1"/>
</dbReference>
<dbReference type="Gene3D" id="3.10.310.70">
    <property type="match status" value="1"/>
</dbReference>
<proteinExistence type="predicted"/>
<dbReference type="Proteomes" id="UP000824229">
    <property type="component" value="Unassembled WGS sequence"/>
</dbReference>
<evidence type="ECO:0000313" key="2">
    <source>
        <dbReference type="EMBL" id="MBU3804488.1"/>
    </source>
</evidence>
<dbReference type="Gene3D" id="2.30.40.10">
    <property type="entry name" value="Urease, subunit C, domain 1"/>
    <property type="match status" value="1"/>
</dbReference>
<dbReference type="GO" id="GO:0016810">
    <property type="term" value="F:hydrolase activity, acting on carbon-nitrogen (but not peptide) bonds"/>
    <property type="evidence" value="ECO:0007669"/>
    <property type="project" value="InterPro"/>
</dbReference>
<reference evidence="2" key="1">
    <citation type="journal article" date="2021" name="PeerJ">
        <title>Extensive microbial diversity within the chicken gut microbiome revealed by metagenomics and culture.</title>
        <authorList>
            <person name="Gilroy R."/>
            <person name="Ravi A."/>
            <person name="Getino M."/>
            <person name="Pursley I."/>
            <person name="Horton D.L."/>
            <person name="Alikhan N.F."/>
            <person name="Baker D."/>
            <person name="Gharbi K."/>
            <person name="Hall N."/>
            <person name="Watson M."/>
            <person name="Adriaenssens E.M."/>
            <person name="Foster-Nyarko E."/>
            <person name="Jarju S."/>
            <person name="Secka A."/>
            <person name="Antonio M."/>
            <person name="Oren A."/>
            <person name="Chaudhuri R.R."/>
            <person name="La Ragione R."/>
            <person name="Hildebrand F."/>
            <person name="Pallen M.J."/>
        </authorList>
    </citation>
    <scope>NUCLEOTIDE SEQUENCE</scope>
    <source>
        <strain evidence="2">B5-657</strain>
    </source>
</reference>
<reference evidence="2" key="2">
    <citation type="submission" date="2021-04" db="EMBL/GenBank/DDBJ databases">
        <authorList>
            <person name="Gilroy R."/>
        </authorList>
    </citation>
    <scope>NUCLEOTIDE SEQUENCE</scope>
    <source>
        <strain evidence="2">B5-657</strain>
    </source>
</reference>
<organism evidence="2 3">
    <name type="scientific">Candidatus Cellulosilyticum pullistercoris</name>
    <dbReference type="NCBI Taxonomy" id="2838521"/>
    <lineage>
        <taxon>Bacteria</taxon>
        <taxon>Bacillati</taxon>
        <taxon>Bacillota</taxon>
        <taxon>Clostridia</taxon>
        <taxon>Lachnospirales</taxon>
        <taxon>Cellulosilyticaceae</taxon>
        <taxon>Cellulosilyticum</taxon>
    </lineage>
</organism>
<name>A0A9E2KCC1_9FIRM</name>
<dbReference type="SUPFAM" id="SSF51338">
    <property type="entry name" value="Composite domain of metallo-dependent hydrolases"/>
    <property type="match status" value="1"/>
</dbReference>
<dbReference type="InterPro" id="IPR011059">
    <property type="entry name" value="Metal-dep_hydrolase_composite"/>
</dbReference>
<protein>
    <submittedName>
        <fullName evidence="2">Amidohydrolase family protein</fullName>
    </submittedName>
</protein>
<evidence type="ECO:0000313" key="3">
    <source>
        <dbReference type="Proteomes" id="UP000824229"/>
    </source>
</evidence>
<sequence>MNKQLYFNGNILTMTDDIYVEALLVSEGKIEKVGTKEALWALKDEKTELIDLQGKTLMPAFIDPHSHLTALGSTMVLASLEEVHSFEALKEKMKTFMANKDLKEGEWVIGFGFDQNRLQEQAFPTAAVLDEVSTSHPILISHASGHIGIVNTLGLEKLGITAESKDPQGGKIGRMDDGKTPNGYLEETAFISVATKVPQQSFEDQLKAIEAAQKVYLSYGITT</sequence>
<dbReference type="Gene3D" id="3.20.20.140">
    <property type="entry name" value="Metal-dependent hydrolases"/>
    <property type="match status" value="1"/>
</dbReference>
<dbReference type="Pfam" id="PF07969">
    <property type="entry name" value="Amidohydro_3"/>
    <property type="match status" value="1"/>
</dbReference>
<dbReference type="AlphaFoldDB" id="A0A9E2KCC1"/>
<dbReference type="InterPro" id="IPR013108">
    <property type="entry name" value="Amidohydro_3"/>
</dbReference>
<dbReference type="PANTHER" id="PTHR22642">
    <property type="entry name" value="IMIDAZOLONEPROPIONASE"/>
    <property type="match status" value="1"/>
</dbReference>
<feature type="domain" description="Amidohydrolase 3" evidence="1">
    <location>
        <begin position="48"/>
        <end position="223"/>
    </location>
</feature>
<gene>
    <name evidence="2" type="ORF">H9872_07010</name>
</gene>
<feature type="non-terminal residue" evidence="2">
    <location>
        <position position="223"/>
    </location>
</feature>
<dbReference type="EMBL" id="JAHLFQ010000158">
    <property type="protein sequence ID" value="MBU3804488.1"/>
    <property type="molecule type" value="Genomic_DNA"/>
</dbReference>
<evidence type="ECO:0000259" key="1">
    <source>
        <dbReference type="Pfam" id="PF07969"/>
    </source>
</evidence>
<comment type="caution">
    <text evidence="2">The sequence shown here is derived from an EMBL/GenBank/DDBJ whole genome shotgun (WGS) entry which is preliminary data.</text>
</comment>
<accession>A0A9E2KCC1</accession>